<dbReference type="EMBL" id="JAFFPU010000014">
    <property type="protein sequence ID" value="MBM9576248.1"/>
    <property type="molecule type" value="Genomic_DNA"/>
</dbReference>
<dbReference type="PROSITE" id="PS51257">
    <property type="entry name" value="PROKAR_LIPOPROTEIN"/>
    <property type="match status" value="1"/>
</dbReference>
<comment type="caution">
    <text evidence="1">The sequence shown here is derived from an EMBL/GenBank/DDBJ whole genome shotgun (WGS) entry which is preliminary data.</text>
</comment>
<keyword evidence="2" id="KW-1185">Reference proteome</keyword>
<dbReference type="RefSeq" id="WP_205278436.1">
    <property type="nucleotide sequence ID" value="NZ_JAFFPU010000014.1"/>
</dbReference>
<sequence length="307" mass="33333">MMIPFSKHLRTSIYDVYKILLVLLSCWFVFSCENAGTDQVKGKEAIVEIKQEILNISFYEMLGRPRTDSTSSCGSASINSTVTEIEGNDQFASAQTLNPLSDTNPNFQISGMISAGTDVDVFRFSGLFSTTAKFEFVSGSAFCRISYGVDESGNFSAFPTGPNSILQPGGAEFQTVGPSPIESVFVHCQGLAGQDYKISVSLSNITNTSSGLSSAQDLLASLASPDYFTAALGIEESKSYTRHSLNRCLSAIRTTGHFIAIEKYNSSQIGCGYQRLNYEVGRVLLLKSDCTLEQTKGDWNKIYGTGQ</sequence>
<reference evidence="1 2" key="1">
    <citation type="submission" date="2021-02" db="EMBL/GenBank/DDBJ databases">
        <title>Leptospira ainlahdjerensis sp. nov., Leptospira ainazelensis sp. nov., Leptospira abararensis sp. nov. and Leptospira chreensis sp. nov., four new species isolated from water sources in Algeria.</title>
        <authorList>
            <person name="Amara Korba A."/>
            <person name="Kainiu M."/>
            <person name="Vincent A.T."/>
            <person name="Mariet J.-F."/>
            <person name="Veyrier F.J."/>
            <person name="Goarant C."/>
            <person name="Picardeau M."/>
        </authorList>
    </citation>
    <scope>NUCLEOTIDE SEQUENCE [LARGE SCALE GENOMIC DNA]</scope>
    <source>
        <strain evidence="1 2">201903070</strain>
    </source>
</reference>
<dbReference type="Gene3D" id="2.60.120.380">
    <property type="match status" value="1"/>
</dbReference>
<evidence type="ECO:0000313" key="2">
    <source>
        <dbReference type="Proteomes" id="UP000724686"/>
    </source>
</evidence>
<organism evidence="1 2">
    <name type="scientific">Leptospira ainlahdjerensis</name>
    <dbReference type="NCBI Taxonomy" id="2810033"/>
    <lineage>
        <taxon>Bacteria</taxon>
        <taxon>Pseudomonadati</taxon>
        <taxon>Spirochaetota</taxon>
        <taxon>Spirochaetia</taxon>
        <taxon>Leptospirales</taxon>
        <taxon>Leptospiraceae</taxon>
        <taxon>Leptospira</taxon>
    </lineage>
</organism>
<evidence type="ECO:0000313" key="1">
    <source>
        <dbReference type="EMBL" id="MBM9576248.1"/>
    </source>
</evidence>
<name>A0ABS2U9P0_9LEPT</name>
<evidence type="ECO:0008006" key="3">
    <source>
        <dbReference type="Google" id="ProtNLM"/>
    </source>
</evidence>
<accession>A0ABS2U9P0</accession>
<dbReference type="Proteomes" id="UP000724686">
    <property type="component" value="Unassembled WGS sequence"/>
</dbReference>
<proteinExistence type="predicted"/>
<gene>
    <name evidence="1" type="ORF">JWG45_03685</name>
</gene>
<protein>
    <recommendedName>
        <fullName evidence="3">Lipoprotein</fullName>
    </recommendedName>
</protein>